<dbReference type="Proteomes" id="UP001066276">
    <property type="component" value="Chromosome 1_2"/>
</dbReference>
<organism evidence="2 3">
    <name type="scientific">Pleurodeles waltl</name>
    <name type="common">Iberian ribbed newt</name>
    <dbReference type="NCBI Taxonomy" id="8319"/>
    <lineage>
        <taxon>Eukaryota</taxon>
        <taxon>Metazoa</taxon>
        <taxon>Chordata</taxon>
        <taxon>Craniata</taxon>
        <taxon>Vertebrata</taxon>
        <taxon>Euteleostomi</taxon>
        <taxon>Amphibia</taxon>
        <taxon>Batrachia</taxon>
        <taxon>Caudata</taxon>
        <taxon>Salamandroidea</taxon>
        <taxon>Salamandridae</taxon>
        <taxon>Pleurodelinae</taxon>
        <taxon>Pleurodeles</taxon>
    </lineage>
</organism>
<evidence type="ECO:0000256" key="1">
    <source>
        <dbReference type="SAM" id="MobiDB-lite"/>
    </source>
</evidence>
<name>A0AAV7W6T3_PLEWA</name>
<protein>
    <submittedName>
        <fullName evidence="2">Uncharacterized protein</fullName>
    </submittedName>
</protein>
<dbReference type="EMBL" id="JANPWB010000002">
    <property type="protein sequence ID" value="KAJ1208481.1"/>
    <property type="molecule type" value="Genomic_DNA"/>
</dbReference>
<gene>
    <name evidence="2" type="ORF">NDU88_003866</name>
</gene>
<feature type="region of interest" description="Disordered" evidence="1">
    <location>
        <begin position="62"/>
        <end position="82"/>
    </location>
</feature>
<dbReference type="AlphaFoldDB" id="A0AAV7W6T3"/>
<accession>A0AAV7W6T3</accession>
<sequence length="82" mass="8786">MFNAPEQDGAHVPAVYQTHSPGTSLISAVDLMASALRPPRQRRHRNLQYPLSVARARSLRGSPLAAGHAEIHRGAGGPLDAR</sequence>
<keyword evidence="3" id="KW-1185">Reference proteome</keyword>
<reference evidence="2" key="1">
    <citation type="journal article" date="2022" name="bioRxiv">
        <title>Sequencing and chromosome-scale assembly of the giantPleurodeles waltlgenome.</title>
        <authorList>
            <person name="Brown T."/>
            <person name="Elewa A."/>
            <person name="Iarovenko S."/>
            <person name="Subramanian E."/>
            <person name="Araus A.J."/>
            <person name="Petzold A."/>
            <person name="Susuki M."/>
            <person name="Suzuki K.-i.T."/>
            <person name="Hayashi T."/>
            <person name="Toyoda A."/>
            <person name="Oliveira C."/>
            <person name="Osipova E."/>
            <person name="Leigh N.D."/>
            <person name="Simon A."/>
            <person name="Yun M.H."/>
        </authorList>
    </citation>
    <scope>NUCLEOTIDE SEQUENCE</scope>
    <source>
        <strain evidence="2">20211129_DDA</strain>
        <tissue evidence="2">Liver</tissue>
    </source>
</reference>
<evidence type="ECO:0000313" key="3">
    <source>
        <dbReference type="Proteomes" id="UP001066276"/>
    </source>
</evidence>
<proteinExistence type="predicted"/>
<comment type="caution">
    <text evidence="2">The sequence shown here is derived from an EMBL/GenBank/DDBJ whole genome shotgun (WGS) entry which is preliminary data.</text>
</comment>
<evidence type="ECO:0000313" key="2">
    <source>
        <dbReference type="EMBL" id="KAJ1208481.1"/>
    </source>
</evidence>